<keyword evidence="2" id="KW-1185">Reference proteome</keyword>
<name>A0ABS3LPD9_9PROT</name>
<protein>
    <recommendedName>
        <fullName evidence="3">DUF3168 domain-containing protein</fullName>
    </recommendedName>
</protein>
<evidence type="ECO:0000313" key="1">
    <source>
        <dbReference type="EMBL" id="MBO1329249.1"/>
    </source>
</evidence>
<sequence>MGLNLYGLASPLCAQVAPPQAAILQTSTGSTINADGSITPLYTATPVQIMVQPPGPQDLQLQEGLGQQADLRVVYVNAAVRALSRSLQTGGDILQFSGSEWLVTRSVEDWGGDASGESEWVKVVVTRQLPASV</sequence>
<gene>
    <name evidence="1" type="ORF">J2D75_12290</name>
</gene>
<dbReference type="RefSeq" id="WP_207855110.1">
    <property type="nucleotide sequence ID" value="NZ_JAFVMG010000016.1"/>
</dbReference>
<reference evidence="1 2" key="1">
    <citation type="submission" date="2021-03" db="EMBL/GenBank/DDBJ databases">
        <title>The complete genome sequence of Acetobacter suratthaniensis TBRC 1719.</title>
        <authorList>
            <person name="Charoenyingcharoen P."/>
            <person name="Yukphan P."/>
        </authorList>
    </citation>
    <scope>NUCLEOTIDE SEQUENCE [LARGE SCALE GENOMIC DNA]</scope>
    <source>
        <strain evidence="1 2">TBRC 1719</strain>
    </source>
</reference>
<dbReference type="Proteomes" id="UP000664399">
    <property type="component" value="Unassembled WGS sequence"/>
</dbReference>
<evidence type="ECO:0008006" key="3">
    <source>
        <dbReference type="Google" id="ProtNLM"/>
    </source>
</evidence>
<proteinExistence type="predicted"/>
<organism evidence="1 2">
    <name type="scientific">Acetobacter suratthaniensis</name>
    <dbReference type="NCBI Taxonomy" id="1502841"/>
    <lineage>
        <taxon>Bacteria</taxon>
        <taxon>Pseudomonadati</taxon>
        <taxon>Pseudomonadota</taxon>
        <taxon>Alphaproteobacteria</taxon>
        <taxon>Acetobacterales</taxon>
        <taxon>Acetobacteraceae</taxon>
        <taxon>Acetobacter</taxon>
    </lineage>
</organism>
<accession>A0ABS3LPD9</accession>
<evidence type="ECO:0000313" key="2">
    <source>
        <dbReference type="Proteomes" id="UP000664399"/>
    </source>
</evidence>
<dbReference type="EMBL" id="JAFVMG010000016">
    <property type="protein sequence ID" value="MBO1329249.1"/>
    <property type="molecule type" value="Genomic_DNA"/>
</dbReference>
<comment type="caution">
    <text evidence="1">The sequence shown here is derived from an EMBL/GenBank/DDBJ whole genome shotgun (WGS) entry which is preliminary data.</text>
</comment>